<gene>
    <name evidence="10" type="ORF">O3P69_007685</name>
</gene>
<dbReference type="GO" id="GO:0006508">
    <property type="term" value="P:proteolysis"/>
    <property type="evidence" value="ECO:0007669"/>
    <property type="project" value="UniProtKB-KW"/>
</dbReference>
<dbReference type="Proteomes" id="UP001487740">
    <property type="component" value="Unassembled WGS sequence"/>
</dbReference>
<dbReference type="InterPro" id="IPR001506">
    <property type="entry name" value="Peptidase_M12A"/>
</dbReference>
<evidence type="ECO:0000256" key="5">
    <source>
        <dbReference type="ARBA" id="ARBA00023049"/>
    </source>
</evidence>
<dbReference type="PANTHER" id="PTHR10127:SF780">
    <property type="entry name" value="METALLOENDOPEPTIDASE"/>
    <property type="match status" value="1"/>
</dbReference>
<evidence type="ECO:0000256" key="3">
    <source>
        <dbReference type="ARBA" id="ARBA00022801"/>
    </source>
</evidence>
<evidence type="ECO:0000256" key="7">
    <source>
        <dbReference type="RuleBase" id="RU361183"/>
    </source>
</evidence>
<name>A0AAW0UWV0_SCYPA</name>
<dbReference type="EC" id="3.4.24.-" evidence="7"/>
<dbReference type="InterPro" id="IPR024079">
    <property type="entry name" value="MetalloPept_cat_dom_sf"/>
</dbReference>
<feature type="binding site" evidence="6">
    <location>
        <position position="104"/>
    </location>
    <ligand>
        <name>Zn(2+)</name>
        <dbReference type="ChEBI" id="CHEBI:29105"/>
        <note>catalytic</note>
    </ligand>
</feature>
<keyword evidence="7" id="KW-0732">Signal</keyword>
<comment type="cofactor">
    <cofactor evidence="6 7">
        <name>Zn(2+)</name>
        <dbReference type="ChEBI" id="CHEBI:29105"/>
    </cofactor>
    <text evidence="6 7">Binds 1 zinc ion per subunit.</text>
</comment>
<dbReference type="PROSITE" id="PS51864">
    <property type="entry name" value="ASTACIN"/>
    <property type="match status" value="1"/>
</dbReference>
<keyword evidence="3 6" id="KW-0378">Hydrolase</keyword>
<evidence type="ECO:0000259" key="9">
    <source>
        <dbReference type="PROSITE" id="PS51864"/>
    </source>
</evidence>
<sequence>MGGVPASACLVALASITLAAVDRRFPSTGKEWTPESLINPEELGDAFEGDIVLPLPPQTRNGLIDETFHWPGGRVPYTIDSTFCGMQVINYAQWCLNKHGSVLHEMLHALGFHHEQSRYDRDNYVTILWDNIKIKAKANFKKYSDVVVSGFREEYNYASVMHYSSFAFTKNKKKTIVTKFPHLSKTMVTQEAVFVSKRPRPSHPESQETVFLSNRPKAPPQGTQPCGD</sequence>
<feature type="chain" id="PRO_5043109395" description="Metalloendopeptidase" evidence="7">
    <location>
        <begin position="20"/>
        <end position="228"/>
    </location>
</feature>
<evidence type="ECO:0000256" key="1">
    <source>
        <dbReference type="ARBA" id="ARBA00022670"/>
    </source>
</evidence>
<dbReference type="AlphaFoldDB" id="A0AAW0UWV0"/>
<dbReference type="InterPro" id="IPR006026">
    <property type="entry name" value="Peptidase_Metallo"/>
</dbReference>
<keyword evidence="11" id="KW-1185">Reference proteome</keyword>
<evidence type="ECO:0000256" key="4">
    <source>
        <dbReference type="ARBA" id="ARBA00022833"/>
    </source>
</evidence>
<dbReference type="EMBL" id="JARAKH010000004">
    <property type="protein sequence ID" value="KAK8404607.1"/>
    <property type="molecule type" value="Genomic_DNA"/>
</dbReference>
<dbReference type="SUPFAM" id="SSF55486">
    <property type="entry name" value="Metalloproteases ('zincins'), catalytic domain"/>
    <property type="match status" value="1"/>
</dbReference>
<dbReference type="GO" id="GO:0004222">
    <property type="term" value="F:metalloendopeptidase activity"/>
    <property type="evidence" value="ECO:0007669"/>
    <property type="project" value="UniProtKB-UniRule"/>
</dbReference>
<feature type="signal peptide" evidence="7">
    <location>
        <begin position="1"/>
        <end position="19"/>
    </location>
</feature>
<keyword evidence="1 6" id="KW-0645">Protease</keyword>
<evidence type="ECO:0000256" key="2">
    <source>
        <dbReference type="ARBA" id="ARBA00022723"/>
    </source>
</evidence>
<accession>A0AAW0UWV0</accession>
<feature type="region of interest" description="Disordered" evidence="8">
    <location>
        <begin position="194"/>
        <end position="228"/>
    </location>
</feature>
<feature type="active site" evidence="6">
    <location>
        <position position="105"/>
    </location>
</feature>
<evidence type="ECO:0000313" key="11">
    <source>
        <dbReference type="Proteomes" id="UP001487740"/>
    </source>
</evidence>
<evidence type="ECO:0000256" key="8">
    <source>
        <dbReference type="SAM" id="MobiDB-lite"/>
    </source>
</evidence>
<reference evidence="10 11" key="1">
    <citation type="submission" date="2023-03" db="EMBL/GenBank/DDBJ databases">
        <title>High-quality genome of Scylla paramamosain provides insights in environmental adaptation.</title>
        <authorList>
            <person name="Zhang L."/>
        </authorList>
    </citation>
    <scope>NUCLEOTIDE SEQUENCE [LARGE SCALE GENOMIC DNA]</scope>
    <source>
        <strain evidence="10">LZ_2023a</strain>
        <tissue evidence="10">Muscle</tissue>
    </source>
</reference>
<dbReference type="SMART" id="SM00235">
    <property type="entry name" value="ZnMc"/>
    <property type="match status" value="1"/>
</dbReference>
<dbReference type="Pfam" id="PF01400">
    <property type="entry name" value="Astacin"/>
    <property type="match status" value="1"/>
</dbReference>
<proteinExistence type="predicted"/>
<dbReference type="GO" id="GO:0008270">
    <property type="term" value="F:zinc ion binding"/>
    <property type="evidence" value="ECO:0007669"/>
    <property type="project" value="UniProtKB-UniRule"/>
</dbReference>
<feature type="domain" description="Peptidase M12A" evidence="9">
    <location>
        <begin position="85"/>
        <end position="228"/>
    </location>
</feature>
<evidence type="ECO:0000256" key="6">
    <source>
        <dbReference type="PROSITE-ProRule" id="PRU01211"/>
    </source>
</evidence>
<comment type="caution">
    <text evidence="6">Lacks conserved residue(s) required for the propagation of feature annotation.</text>
</comment>
<dbReference type="Gene3D" id="3.40.390.10">
    <property type="entry name" value="Collagenase (Catalytic Domain)"/>
    <property type="match status" value="1"/>
</dbReference>
<protein>
    <recommendedName>
        <fullName evidence="7">Metalloendopeptidase</fullName>
        <ecNumber evidence="7">3.4.24.-</ecNumber>
    </recommendedName>
</protein>
<dbReference type="PRINTS" id="PR00480">
    <property type="entry name" value="ASTACIN"/>
</dbReference>
<comment type="caution">
    <text evidence="10">The sequence shown here is derived from an EMBL/GenBank/DDBJ whole genome shotgun (WGS) entry which is preliminary data.</text>
</comment>
<organism evidence="10 11">
    <name type="scientific">Scylla paramamosain</name>
    <name type="common">Mud crab</name>
    <dbReference type="NCBI Taxonomy" id="85552"/>
    <lineage>
        <taxon>Eukaryota</taxon>
        <taxon>Metazoa</taxon>
        <taxon>Ecdysozoa</taxon>
        <taxon>Arthropoda</taxon>
        <taxon>Crustacea</taxon>
        <taxon>Multicrustacea</taxon>
        <taxon>Malacostraca</taxon>
        <taxon>Eumalacostraca</taxon>
        <taxon>Eucarida</taxon>
        <taxon>Decapoda</taxon>
        <taxon>Pleocyemata</taxon>
        <taxon>Brachyura</taxon>
        <taxon>Eubrachyura</taxon>
        <taxon>Portunoidea</taxon>
        <taxon>Portunidae</taxon>
        <taxon>Portuninae</taxon>
        <taxon>Scylla</taxon>
    </lineage>
</organism>
<keyword evidence="4 6" id="KW-0862">Zinc</keyword>
<dbReference type="PANTHER" id="PTHR10127">
    <property type="entry name" value="DISCOIDIN, CUB, EGF, LAMININ , AND ZINC METALLOPROTEASE DOMAIN CONTAINING"/>
    <property type="match status" value="1"/>
</dbReference>
<feature type="binding site" evidence="6">
    <location>
        <position position="108"/>
    </location>
    <ligand>
        <name>Zn(2+)</name>
        <dbReference type="ChEBI" id="CHEBI:29105"/>
        <note>catalytic</note>
    </ligand>
</feature>
<evidence type="ECO:0000313" key="10">
    <source>
        <dbReference type="EMBL" id="KAK8404607.1"/>
    </source>
</evidence>
<keyword evidence="5 6" id="KW-0482">Metalloprotease</keyword>
<keyword evidence="2 6" id="KW-0479">Metal-binding</keyword>
<feature type="binding site" evidence="6">
    <location>
        <position position="114"/>
    </location>
    <ligand>
        <name>Zn(2+)</name>
        <dbReference type="ChEBI" id="CHEBI:29105"/>
        <note>catalytic</note>
    </ligand>
</feature>